<reference evidence="9 10" key="1">
    <citation type="submission" date="2024-04" db="EMBL/GenBank/DDBJ databases">
        <authorList>
            <consortium name="Genoscope - CEA"/>
            <person name="William W."/>
        </authorList>
    </citation>
    <scope>NUCLEOTIDE SEQUENCE [LARGE SCALE GENOMIC DNA]</scope>
</reference>
<gene>
    <name evidence="9" type="ORF">GSLYS_00016043001</name>
</gene>
<keyword evidence="4 8" id="KW-0732">Signal</keyword>
<dbReference type="PANTHER" id="PTHR11802:SF472">
    <property type="entry name" value="SERINE CARBOXYPEPTIDASE CPVL-RELATED"/>
    <property type="match status" value="1"/>
</dbReference>
<dbReference type="EMBL" id="CAXITT010000486">
    <property type="protein sequence ID" value="CAL1542449.1"/>
    <property type="molecule type" value="Genomic_DNA"/>
</dbReference>
<dbReference type="AlphaFoldDB" id="A0AAV2I8B9"/>
<evidence type="ECO:0000313" key="10">
    <source>
        <dbReference type="Proteomes" id="UP001497497"/>
    </source>
</evidence>
<evidence type="ECO:0000256" key="5">
    <source>
        <dbReference type="ARBA" id="ARBA00022801"/>
    </source>
</evidence>
<dbReference type="PRINTS" id="PR00724">
    <property type="entry name" value="CRBOXYPTASEC"/>
</dbReference>
<comment type="caution">
    <text evidence="9">The sequence shown here is derived from an EMBL/GenBank/DDBJ whole genome shotgun (WGS) entry which is preliminary data.</text>
</comment>
<evidence type="ECO:0000256" key="7">
    <source>
        <dbReference type="SAM" id="MobiDB-lite"/>
    </source>
</evidence>
<dbReference type="Pfam" id="PF00450">
    <property type="entry name" value="Peptidase_S10"/>
    <property type="match status" value="1"/>
</dbReference>
<evidence type="ECO:0000313" key="9">
    <source>
        <dbReference type="EMBL" id="CAL1542449.1"/>
    </source>
</evidence>
<evidence type="ECO:0000256" key="2">
    <source>
        <dbReference type="ARBA" id="ARBA00022645"/>
    </source>
</evidence>
<evidence type="ECO:0000256" key="6">
    <source>
        <dbReference type="ARBA" id="ARBA00023180"/>
    </source>
</evidence>
<dbReference type="SUPFAM" id="SSF53474">
    <property type="entry name" value="alpha/beta-Hydrolases"/>
    <property type="match status" value="1"/>
</dbReference>
<accession>A0AAV2I8B9</accession>
<dbReference type="Proteomes" id="UP001497497">
    <property type="component" value="Unassembled WGS sequence"/>
</dbReference>
<evidence type="ECO:0000256" key="3">
    <source>
        <dbReference type="ARBA" id="ARBA00022670"/>
    </source>
</evidence>
<dbReference type="InterPro" id="IPR029058">
    <property type="entry name" value="AB_hydrolase_fold"/>
</dbReference>
<name>A0AAV2I8B9_LYMST</name>
<evidence type="ECO:0000256" key="1">
    <source>
        <dbReference type="ARBA" id="ARBA00009431"/>
    </source>
</evidence>
<dbReference type="GO" id="GO:0004185">
    <property type="term" value="F:serine-type carboxypeptidase activity"/>
    <property type="evidence" value="ECO:0007669"/>
    <property type="project" value="InterPro"/>
</dbReference>
<feature type="region of interest" description="Disordered" evidence="7">
    <location>
        <begin position="457"/>
        <end position="494"/>
    </location>
</feature>
<evidence type="ECO:0000256" key="4">
    <source>
        <dbReference type="ARBA" id="ARBA00022729"/>
    </source>
</evidence>
<dbReference type="PANTHER" id="PTHR11802">
    <property type="entry name" value="SERINE PROTEASE FAMILY S10 SERINE CARBOXYPEPTIDASE"/>
    <property type="match status" value="1"/>
</dbReference>
<keyword evidence="5" id="KW-0378">Hydrolase</keyword>
<sequence length="519" mass="58632">MEFSFAISIGLLGLLGFLEIVSASVPLFLTPYLEKGQIKEARGHSRVTEENTTGVTIPESYSGFITVDKHLKNHLFFWFFPSALNASAPLLIWLNGGPGVSSMLGLFWENGPLELRSDRKDFQKREHSWADPFAMLYIDNPVDVGYSFTESGDAGHRSTQKGITKDLYSFIEQFYKMFPEYKKRELYIGGQSYAGKYVPSIAYYIDEQLQKNRTDIPLTGVYIGGPFFDPPVQTLSYYEYIYSMGVISHAQKVEYRQDTLKLIQQFHAGELKNVELKEVLDKILRNLGLATLDNYVTGNPADYMLVNECMNTPRIRHAVHAGNRTFHIINRAVNAKFGGDLFVSLKSEMAELMNKYKVLIYTGDYDVIVSSVMVESALLTTPWRHQAEYNATRRSMWWSAEGQLRGFYSKTDQFCRVVVKGAGHQTPHDQPQASLEMMREFIQHGCVAIKATGEGTQCPKRVTESNSRNVSPSNSRNASSRSSGRKKTPRNSSWSFGADTVRTVVIFLTATLARHLGRL</sequence>
<dbReference type="Gene3D" id="3.40.50.1820">
    <property type="entry name" value="alpha/beta hydrolase"/>
    <property type="match status" value="1"/>
</dbReference>
<proteinExistence type="inferred from homology"/>
<keyword evidence="3" id="KW-0645">Protease</keyword>
<feature type="chain" id="PRO_5043472216" evidence="8">
    <location>
        <begin position="24"/>
        <end position="519"/>
    </location>
</feature>
<feature type="compositionally biased region" description="Low complexity" evidence="7">
    <location>
        <begin position="465"/>
        <end position="482"/>
    </location>
</feature>
<comment type="similarity">
    <text evidence="1">Belongs to the peptidase S10 family.</text>
</comment>
<evidence type="ECO:0000256" key="8">
    <source>
        <dbReference type="SAM" id="SignalP"/>
    </source>
</evidence>
<organism evidence="9 10">
    <name type="scientific">Lymnaea stagnalis</name>
    <name type="common">Great pond snail</name>
    <name type="synonym">Helix stagnalis</name>
    <dbReference type="NCBI Taxonomy" id="6523"/>
    <lineage>
        <taxon>Eukaryota</taxon>
        <taxon>Metazoa</taxon>
        <taxon>Spiralia</taxon>
        <taxon>Lophotrochozoa</taxon>
        <taxon>Mollusca</taxon>
        <taxon>Gastropoda</taxon>
        <taxon>Heterobranchia</taxon>
        <taxon>Euthyneura</taxon>
        <taxon>Panpulmonata</taxon>
        <taxon>Hygrophila</taxon>
        <taxon>Lymnaeoidea</taxon>
        <taxon>Lymnaeidae</taxon>
        <taxon>Lymnaea</taxon>
    </lineage>
</organism>
<protein>
    <submittedName>
        <fullName evidence="9">Uncharacterized protein</fullName>
    </submittedName>
</protein>
<keyword evidence="2" id="KW-0121">Carboxypeptidase</keyword>
<keyword evidence="6" id="KW-0325">Glycoprotein</keyword>
<keyword evidence="10" id="KW-1185">Reference proteome</keyword>
<feature type="signal peptide" evidence="8">
    <location>
        <begin position="1"/>
        <end position="23"/>
    </location>
</feature>
<dbReference type="InterPro" id="IPR001563">
    <property type="entry name" value="Peptidase_S10"/>
</dbReference>
<dbReference type="GO" id="GO:0006508">
    <property type="term" value="P:proteolysis"/>
    <property type="evidence" value="ECO:0007669"/>
    <property type="project" value="UniProtKB-KW"/>
</dbReference>